<accession>A0A9D5CYX6</accession>
<keyword evidence="1" id="KW-0812">Transmembrane</keyword>
<sequence>MVFRLKKTGIIDAITLVSIPIRQVLETRPDICLVAEFPQEGRRINSFDKEVVMFAVGVTLPRIPSLILLINKKRPSVREEAMKNFCNKELISYQQIFEGAELAKLDKTERRKYRRYFLVLGMLTICCVSSSVS</sequence>
<evidence type="ECO:0000313" key="4">
    <source>
        <dbReference type="Proteomes" id="UP001085076"/>
    </source>
</evidence>
<dbReference type="OrthoDB" id="10261632at2759"/>
<protein>
    <recommendedName>
        <fullName evidence="2">Vps53 N-terminal domain-containing protein</fullName>
    </recommendedName>
</protein>
<name>A0A9D5CYX6_9LILI</name>
<gene>
    <name evidence="3" type="ORF">J5N97_009744</name>
</gene>
<organism evidence="3 4">
    <name type="scientific">Dioscorea zingiberensis</name>
    <dbReference type="NCBI Taxonomy" id="325984"/>
    <lineage>
        <taxon>Eukaryota</taxon>
        <taxon>Viridiplantae</taxon>
        <taxon>Streptophyta</taxon>
        <taxon>Embryophyta</taxon>
        <taxon>Tracheophyta</taxon>
        <taxon>Spermatophyta</taxon>
        <taxon>Magnoliopsida</taxon>
        <taxon>Liliopsida</taxon>
        <taxon>Dioscoreales</taxon>
        <taxon>Dioscoreaceae</taxon>
        <taxon>Dioscorea</taxon>
    </lineage>
</organism>
<feature type="domain" description="Vps53 N-terminal" evidence="2">
    <location>
        <begin position="62"/>
        <end position="111"/>
    </location>
</feature>
<dbReference type="Proteomes" id="UP001085076">
    <property type="component" value="Miscellaneous, Linkage group lg02"/>
</dbReference>
<proteinExistence type="predicted"/>
<keyword evidence="1" id="KW-0472">Membrane</keyword>
<keyword evidence="4" id="KW-1185">Reference proteome</keyword>
<evidence type="ECO:0000256" key="1">
    <source>
        <dbReference type="SAM" id="Phobius"/>
    </source>
</evidence>
<dbReference type="EMBL" id="JAGGNH010000002">
    <property type="protein sequence ID" value="KAJ0981489.1"/>
    <property type="molecule type" value="Genomic_DNA"/>
</dbReference>
<feature type="transmembrane region" description="Helical" evidence="1">
    <location>
        <begin position="116"/>
        <end position="132"/>
    </location>
</feature>
<dbReference type="InterPro" id="IPR007234">
    <property type="entry name" value="Vps53_N"/>
</dbReference>
<dbReference type="Pfam" id="PF04100">
    <property type="entry name" value="Vps53_N"/>
    <property type="match status" value="1"/>
</dbReference>
<dbReference type="AlphaFoldDB" id="A0A9D5CYX6"/>
<keyword evidence="1" id="KW-1133">Transmembrane helix</keyword>
<reference evidence="3" key="1">
    <citation type="submission" date="2021-03" db="EMBL/GenBank/DDBJ databases">
        <authorList>
            <person name="Li Z."/>
            <person name="Yang C."/>
        </authorList>
    </citation>
    <scope>NUCLEOTIDE SEQUENCE</scope>
    <source>
        <strain evidence="3">Dzin_1.0</strain>
        <tissue evidence="3">Leaf</tissue>
    </source>
</reference>
<evidence type="ECO:0000259" key="2">
    <source>
        <dbReference type="Pfam" id="PF04100"/>
    </source>
</evidence>
<comment type="caution">
    <text evidence="3">The sequence shown here is derived from an EMBL/GenBank/DDBJ whole genome shotgun (WGS) entry which is preliminary data.</text>
</comment>
<reference evidence="3" key="2">
    <citation type="journal article" date="2022" name="Hortic Res">
        <title>The genome of Dioscorea zingiberensis sheds light on the biosynthesis, origin and evolution of the medicinally important diosgenin saponins.</title>
        <authorList>
            <person name="Li Y."/>
            <person name="Tan C."/>
            <person name="Li Z."/>
            <person name="Guo J."/>
            <person name="Li S."/>
            <person name="Chen X."/>
            <person name="Wang C."/>
            <person name="Dai X."/>
            <person name="Yang H."/>
            <person name="Song W."/>
            <person name="Hou L."/>
            <person name="Xu J."/>
            <person name="Tong Z."/>
            <person name="Xu A."/>
            <person name="Yuan X."/>
            <person name="Wang W."/>
            <person name="Yang Q."/>
            <person name="Chen L."/>
            <person name="Sun Z."/>
            <person name="Wang K."/>
            <person name="Pan B."/>
            <person name="Chen J."/>
            <person name="Bao Y."/>
            <person name="Liu F."/>
            <person name="Qi X."/>
            <person name="Gang D.R."/>
            <person name="Wen J."/>
            <person name="Li J."/>
        </authorList>
    </citation>
    <scope>NUCLEOTIDE SEQUENCE</scope>
    <source>
        <strain evidence="3">Dzin_1.0</strain>
    </source>
</reference>
<evidence type="ECO:0000313" key="3">
    <source>
        <dbReference type="EMBL" id="KAJ0981489.1"/>
    </source>
</evidence>